<feature type="compositionally biased region" description="Basic and acidic residues" evidence="1">
    <location>
        <begin position="9"/>
        <end position="18"/>
    </location>
</feature>
<feature type="region of interest" description="Disordered" evidence="1">
    <location>
        <begin position="181"/>
        <end position="201"/>
    </location>
</feature>
<proteinExistence type="predicted"/>
<reference evidence="2 3" key="1">
    <citation type="submission" date="2024-06" db="EMBL/GenBank/DDBJ databases">
        <authorList>
            <person name="Kraege A."/>
            <person name="Thomma B."/>
        </authorList>
    </citation>
    <scope>NUCLEOTIDE SEQUENCE [LARGE SCALE GENOMIC DNA]</scope>
</reference>
<evidence type="ECO:0000313" key="2">
    <source>
        <dbReference type="EMBL" id="CAL5222905.1"/>
    </source>
</evidence>
<keyword evidence="3" id="KW-1185">Reference proteome</keyword>
<dbReference type="PANTHER" id="PTHR10476">
    <property type="entry name" value="CHARGED MULTIVESICULAR BODY PROTEIN"/>
    <property type="match status" value="1"/>
</dbReference>
<accession>A0ABP1FSK8</accession>
<gene>
    <name evidence="2" type="primary">g5334</name>
    <name evidence="2" type="ORF">VP750_LOCUS4564</name>
</gene>
<evidence type="ECO:0000256" key="1">
    <source>
        <dbReference type="SAM" id="MobiDB-lite"/>
    </source>
</evidence>
<protein>
    <submittedName>
        <fullName evidence="2">G5334 protein</fullName>
    </submittedName>
</protein>
<evidence type="ECO:0000313" key="3">
    <source>
        <dbReference type="Proteomes" id="UP001497392"/>
    </source>
</evidence>
<dbReference type="Proteomes" id="UP001497392">
    <property type="component" value="Unassembled WGS sequence"/>
</dbReference>
<name>A0ABP1FSK8_9CHLO</name>
<dbReference type="Gene3D" id="6.10.140.1230">
    <property type="match status" value="1"/>
</dbReference>
<feature type="region of interest" description="Disordered" evidence="1">
    <location>
        <begin position="1"/>
        <end position="21"/>
    </location>
</feature>
<comment type="caution">
    <text evidence="2">The sequence shown here is derived from an EMBL/GenBank/DDBJ whole genome shotgun (WGS) entry which is preliminary data.</text>
</comment>
<sequence length="212" mass="22978">MQLFQKKPTPREQIRTSQREITGGVRDLERELLSIDRDEKKLIKEIKDAAKHGNENGARVLAKSLVRLRGQRTKVMASSAQLRGVRASIGTAATTAKVGDAMAKANAAMAAMGATNDPKKVAQTMQEFQKESAKMDMGQEMMDDTLDGVFDDDEVEGETDDLMNQVLDEIGVDVGAQMGSAPTKKVAAKQNVSTAQQDGEKDDLTARLAALK</sequence>
<organism evidence="2 3">
    <name type="scientific">Coccomyxa viridis</name>
    <dbReference type="NCBI Taxonomy" id="1274662"/>
    <lineage>
        <taxon>Eukaryota</taxon>
        <taxon>Viridiplantae</taxon>
        <taxon>Chlorophyta</taxon>
        <taxon>core chlorophytes</taxon>
        <taxon>Trebouxiophyceae</taxon>
        <taxon>Trebouxiophyceae incertae sedis</taxon>
        <taxon>Coccomyxaceae</taxon>
        <taxon>Coccomyxa</taxon>
    </lineage>
</organism>
<dbReference type="EMBL" id="CAXHTA020000007">
    <property type="protein sequence ID" value="CAL5222905.1"/>
    <property type="molecule type" value="Genomic_DNA"/>
</dbReference>
<dbReference type="InterPro" id="IPR005024">
    <property type="entry name" value="Snf7_fam"/>
</dbReference>
<dbReference type="Pfam" id="PF03357">
    <property type="entry name" value="Snf7"/>
    <property type="match status" value="1"/>
</dbReference>